<evidence type="ECO:0000259" key="9">
    <source>
        <dbReference type="Pfam" id="PF00892"/>
    </source>
</evidence>
<evidence type="ECO:0000256" key="2">
    <source>
        <dbReference type="ARBA" id="ARBA00007362"/>
    </source>
</evidence>
<dbReference type="PANTHER" id="PTHR32322:SF2">
    <property type="entry name" value="EAMA DOMAIN-CONTAINING PROTEIN"/>
    <property type="match status" value="1"/>
</dbReference>
<gene>
    <name evidence="10" type="ORF">METZ01_LOCUS190167</name>
</gene>
<keyword evidence="6 8" id="KW-1133">Transmembrane helix</keyword>
<feature type="transmembrane region" description="Helical" evidence="8">
    <location>
        <begin position="130"/>
        <end position="146"/>
    </location>
</feature>
<dbReference type="InterPro" id="IPR037185">
    <property type="entry name" value="EmrE-like"/>
</dbReference>
<feature type="transmembrane region" description="Helical" evidence="8">
    <location>
        <begin position="40"/>
        <end position="62"/>
    </location>
</feature>
<dbReference type="SUPFAM" id="SSF103481">
    <property type="entry name" value="Multidrug resistance efflux transporter EmrE"/>
    <property type="match status" value="2"/>
</dbReference>
<evidence type="ECO:0000256" key="8">
    <source>
        <dbReference type="SAM" id="Phobius"/>
    </source>
</evidence>
<dbReference type="Pfam" id="PF00892">
    <property type="entry name" value="EamA"/>
    <property type="match status" value="2"/>
</dbReference>
<reference evidence="10" key="1">
    <citation type="submission" date="2018-05" db="EMBL/GenBank/DDBJ databases">
        <authorList>
            <person name="Lanie J.A."/>
            <person name="Ng W.-L."/>
            <person name="Kazmierczak K.M."/>
            <person name="Andrzejewski T.M."/>
            <person name="Davidsen T.M."/>
            <person name="Wayne K.J."/>
            <person name="Tettelin H."/>
            <person name="Glass J.I."/>
            <person name="Rusch D."/>
            <person name="Podicherti R."/>
            <person name="Tsui H.-C.T."/>
            <person name="Winkler M.E."/>
        </authorList>
    </citation>
    <scope>NUCLEOTIDE SEQUENCE</scope>
</reference>
<organism evidence="10">
    <name type="scientific">marine metagenome</name>
    <dbReference type="NCBI Taxonomy" id="408172"/>
    <lineage>
        <taxon>unclassified sequences</taxon>
        <taxon>metagenomes</taxon>
        <taxon>ecological metagenomes</taxon>
    </lineage>
</organism>
<keyword evidence="4" id="KW-1003">Cell membrane</keyword>
<feature type="transmembrane region" description="Helical" evidence="8">
    <location>
        <begin position="211"/>
        <end position="232"/>
    </location>
</feature>
<evidence type="ECO:0000256" key="4">
    <source>
        <dbReference type="ARBA" id="ARBA00022475"/>
    </source>
</evidence>
<dbReference type="AlphaFoldDB" id="A0A382DI68"/>
<accession>A0A382DI68</accession>
<feature type="transmembrane region" description="Helical" evidence="8">
    <location>
        <begin position="74"/>
        <end position="93"/>
    </location>
</feature>
<keyword evidence="5 8" id="KW-0812">Transmembrane</keyword>
<keyword evidence="3" id="KW-0813">Transport</keyword>
<evidence type="ECO:0000256" key="7">
    <source>
        <dbReference type="ARBA" id="ARBA00023136"/>
    </source>
</evidence>
<evidence type="ECO:0000256" key="3">
    <source>
        <dbReference type="ARBA" id="ARBA00022448"/>
    </source>
</evidence>
<sequence length="292" mass="34021">MKITDFNKGIISSSLGSFWWGFLGTYYFQYITFVGTIEVVVHRCIWTTLMLLITTTFFNKWYLLKKIIFDKKKLLILLITSILIFGNWSIWIYAVATNRIIDASFGYFIFPIISVFFGFLFFNEKLNKKRIISISLVIISTIYLFFNLNSFPWIGFSVAFLWSIYNLLRKKINVDTDIGLFIESLFIFPIAIVIFYFIFQNNMNDFSLSNPSLMSLLILAGPMTVIPLFLYVKGVELSGLGPTGMIFFLAPTGQFLLGFFYYNEPFSMQKLISFIIIWISVSIYLKDLYEKN</sequence>
<evidence type="ECO:0000256" key="6">
    <source>
        <dbReference type="ARBA" id="ARBA00022989"/>
    </source>
</evidence>
<feature type="transmembrane region" description="Helical" evidence="8">
    <location>
        <begin position="180"/>
        <end position="199"/>
    </location>
</feature>
<keyword evidence="7 8" id="KW-0472">Membrane</keyword>
<dbReference type="PANTHER" id="PTHR32322">
    <property type="entry name" value="INNER MEMBRANE TRANSPORTER"/>
    <property type="match status" value="1"/>
</dbReference>
<protein>
    <recommendedName>
        <fullName evidence="9">EamA domain-containing protein</fullName>
    </recommendedName>
</protein>
<evidence type="ECO:0000313" key="10">
    <source>
        <dbReference type="EMBL" id="SVB37313.1"/>
    </source>
</evidence>
<dbReference type="EMBL" id="UINC01039192">
    <property type="protein sequence ID" value="SVB37313.1"/>
    <property type="molecule type" value="Genomic_DNA"/>
</dbReference>
<feature type="transmembrane region" description="Helical" evidence="8">
    <location>
        <begin position="268"/>
        <end position="285"/>
    </location>
</feature>
<dbReference type="NCBIfam" id="TIGR00688">
    <property type="entry name" value="rarD"/>
    <property type="match status" value="1"/>
</dbReference>
<feature type="transmembrane region" description="Helical" evidence="8">
    <location>
        <begin position="152"/>
        <end position="168"/>
    </location>
</feature>
<proteinExistence type="inferred from homology"/>
<feature type="transmembrane region" description="Helical" evidence="8">
    <location>
        <begin position="105"/>
        <end position="123"/>
    </location>
</feature>
<dbReference type="InterPro" id="IPR000620">
    <property type="entry name" value="EamA_dom"/>
</dbReference>
<feature type="domain" description="EamA" evidence="9">
    <location>
        <begin position="155"/>
        <end position="283"/>
    </location>
</feature>
<dbReference type="GO" id="GO:0005886">
    <property type="term" value="C:plasma membrane"/>
    <property type="evidence" value="ECO:0007669"/>
    <property type="project" value="UniProtKB-SubCell"/>
</dbReference>
<dbReference type="InterPro" id="IPR050638">
    <property type="entry name" value="AA-Vitamin_Transporters"/>
</dbReference>
<feature type="transmembrane region" description="Helical" evidence="8">
    <location>
        <begin position="9"/>
        <end position="28"/>
    </location>
</feature>
<feature type="transmembrane region" description="Helical" evidence="8">
    <location>
        <begin position="244"/>
        <end position="262"/>
    </location>
</feature>
<name>A0A382DI68_9ZZZZ</name>
<comment type="subcellular location">
    <subcellularLocation>
        <location evidence="1">Cell membrane</location>
        <topology evidence="1">Multi-pass membrane protein</topology>
    </subcellularLocation>
</comment>
<evidence type="ECO:0000256" key="1">
    <source>
        <dbReference type="ARBA" id="ARBA00004651"/>
    </source>
</evidence>
<evidence type="ECO:0000256" key="5">
    <source>
        <dbReference type="ARBA" id="ARBA00022692"/>
    </source>
</evidence>
<dbReference type="InterPro" id="IPR004626">
    <property type="entry name" value="RarD"/>
</dbReference>
<comment type="similarity">
    <text evidence="2">Belongs to the EamA transporter family.</text>
</comment>
<feature type="domain" description="EamA" evidence="9">
    <location>
        <begin position="8"/>
        <end position="145"/>
    </location>
</feature>